<evidence type="ECO:0000313" key="4">
    <source>
        <dbReference type="EMBL" id="SDO95836.1"/>
    </source>
</evidence>
<protein>
    <submittedName>
        <fullName evidence="4">Perosamine synthetase</fullName>
    </submittedName>
</protein>
<feature type="active site" description="Proton acceptor" evidence="1">
    <location>
        <position position="201"/>
    </location>
</feature>
<dbReference type="InterPro" id="IPR000653">
    <property type="entry name" value="DegT/StrS_aminotransferase"/>
</dbReference>
<dbReference type="PIRSF" id="PIRSF000390">
    <property type="entry name" value="PLP_StrS"/>
    <property type="match status" value="1"/>
</dbReference>
<accession>A0A1H0NTH0</accession>
<dbReference type="GO" id="GO:0008483">
    <property type="term" value="F:transaminase activity"/>
    <property type="evidence" value="ECO:0007669"/>
    <property type="project" value="TreeGrafter"/>
</dbReference>
<dbReference type="Gene3D" id="3.90.1150.10">
    <property type="entry name" value="Aspartate Aminotransferase, domain 1"/>
    <property type="match status" value="1"/>
</dbReference>
<dbReference type="PANTHER" id="PTHR30244">
    <property type="entry name" value="TRANSAMINASE"/>
    <property type="match status" value="1"/>
</dbReference>
<comment type="similarity">
    <text evidence="3">Belongs to the DegT/DnrJ/EryC1 family.</text>
</comment>
<reference evidence="4 5" key="1">
    <citation type="submission" date="2016-10" db="EMBL/GenBank/DDBJ databases">
        <authorList>
            <person name="de Groot N.N."/>
        </authorList>
    </citation>
    <scope>NUCLEOTIDE SEQUENCE [LARGE SCALE GENOMIC DNA]</scope>
    <source>
        <strain evidence="4 5">DSM 12272</strain>
    </source>
</reference>
<feature type="modified residue" description="N6-(pyridoxal phosphate)lysine" evidence="2">
    <location>
        <position position="201"/>
    </location>
</feature>
<sequence length="379" mass="42920">MIPLSLPSLKGNEIIYATDAIKTQWVSTSGQYVTKFEKSLMDYLKVEDAVATQSGTASIHLALRLCDVLLGDEVIVPTLTFIATVNPIKYLGAEPIFMDCDDSLNMDVNKLESFLKEECELSEKGLKNKATSKIIKAIMVVHVFGNMAKISEIKELADKYNLKLIEDATEALGSYYTEGKYKGKYAGTVGDFGAFSFNGNKILTTGGGGLLVGRSKELISKARYLSTQAKDDEVYYIHNEIGYNYRMTNLQAAIGLAQMESIEEFISCKINNYKIYKEHIDKIPGLRLLEFNKTARNNYWFYSLILEGYSIERDELLKHMQRSGVQTRPIWGLIHTQRPYKNNQTFKIEKANYYLERTLNIPCSTNLTNKDILYIVSKL</sequence>
<dbReference type="InterPro" id="IPR015422">
    <property type="entry name" value="PyrdxlP-dep_Trfase_small"/>
</dbReference>
<dbReference type="Gene3D" id="3.40.640.10">
    <property type="entry name" value="Type I PLP-dependent aspartate aminotransferase-like (Major domain)"/>
    <property type="match status" value="1"/>
</dbReference>
<keyword evidence="5" id="KW-1185">Reference proteome</keyword>
<proteinExistence type="inferred from homology"/>
<evidence type="ECO:0000256" key="1">
    <source>
        <dbReference type="PIRSR" id="PIRSR000390-1"/>
    </source>
</evidence>
<dbReference type="InterPro" id="IPR015424">
    <property type="entry name" value="PyrdxlP-dep_Trfase"/>
</dbReference>
<dbReference type="CDD" id="cd00616">
    <property type="entry name" value="AHBA_syn"/>
    <property type="match status" value="1"/>
</dbReference>
<evidence type="ECO:0000256" key="2">
    <source>
        <dbReference type="PIRSR" id="PIRSR000390-2"/>
    </source>
</evidence>
<dbReference type="GO" id="GO:0030170">
    <property type="term" value="F:pyridoxal phosphate binding"/>
    <property type="evidence" value="ECO:0007669"/>
    <property type="project" value="TreeGrafter"/>
</dbReference>
<dbReference type="RefSeq" id="WP_089966308.1">
    <property type="nucleotide sequence ID" value="NZ_FNJM01000001.1"/>
</dbReference>
<gene>
    <name evidence="4" type="ORF">SAMN04488529_101945</name>
</gene>
<dbReference type="AlphaFoldDB" id="A0A1H0NTH0"/>
<organism evidence="4 5">
    <name type="scientific">Clostridium gasigenes</name>
    <dbReference type="NCBI Taxonomy" id="94869"/>
    <lineage>
        <taxon>Bacteria</taxon>
        <taxon>Bacillati</taxon>
        <taxon>Bacillota</taxon>
        <taxon>Clostridia</taxon>
        <taxon>Eubacteriales</taxon>
        <taxon>Clostridiaceae</taxon>
        <taxon>Clostridium</taxon>
    </lineage>
</organism>
<dbReference type="SUPFAM" id="SSF53383">
    <property type="entry name" value="PLP-dependent transferases"/>
    <property type="match status" value="1"/>
</dbReference>
<dbReference type="GO" id="GO:0000271">
    <property type="term" value="P:polysaccharide biosynthetic process"/>
    <property type="evidence" value="ECO:0007669"/>
    <property type="project" value="TreeGrafter"/>
</dbReference>
<dbReference type="OrthoDB" id="9810913at2"/>
<dbReference type="NCBIfam" id="TIGR04181">
    <property type="entry name" value="NHT_00031"/>
    <property type="match status" value="1"/>
</dbReference>
<keyword evidence="2 3" id="KW-0663">Pyridoxal phosphate</keyword>
<evidence type="ECO:0000313" key="5">
    <source>
        <dbReference type="Proteomes" id="UP000198597"/>
    </source>
</evidence>
<dbReference type="Pfam" id="PF01041">
    <property type="entry name" value="DegT_DnrJ_EryC1"/>
    <property type="match status" value="1"/>
</dbReference>
<dbReference type="InterPro" id="IPR026385">
    <property type="entry name" value="LegC-like"/>
</dbReference>
<dbReference type="Proteomes" id="UP000198597">
    <property type="component" value="Unassembled WGS sequence"/>
</dbReference>
<name>A0A1H0NTH0_9CLOT</name>
<dbReference type="PANTHER" id="PTHR30244:SF30">
    <property type="entry name" value="BLR5990 PROTEIN"/>
    <property type="match status" value="1"/>
</dbReference>
<dbReference type="EMBL" id="FNJM01000001">
    <property type="protein sequence ID" value="SDO95836.1"/>
    <property type="molecule type" value="Genomic_DNA"/>
</dbReference>
<evidence type="ECO:0000256" key="3">
    <source>
        <dbReference type="RuleBase" id="RU004508"/>
    </source>
</evidence>
<dbReference type="InterPro" id="IPR015421">
    <property type="entry name" value="PyrdxlP-dep_Trfase_major"/>
</dbReference>
<dbReference type="STRING" id="94869.SAMN04488529_101945"/>